<dbReference type="Pfam" id="PF05164">
    <property type="entry name" value="ZapA"/>
    <property type="match status" value="1"/>
</dbReference>
<dbReference type="GO" id="GO:0051301">
    <property type="term" value="P:cell division"/>
    <property type="evidence" value="ECO:0007669"/>
    <property type="project" value="UniProtKB-KW"/>
</dbReference>
<dbReference type="Proteomes" id="UP000321230">
    <property type="component" value="Unassembled WGS sequence"/>
</dbReference>
<evidence type="ECO:0000313" key="1">
    <source>
        <dbReference type="EMBL" id="GEK94369.1"/>
    </source>
</evidence>
<dbReference type="InterPro" id="IPR007838">
    <property type="entry name" value="Cell_div_ZapA-like"/>
</dbReference>
<dbReference type="InterPro" id="IPR036192">
    <property type="entry name" value="Cell_div_ZapA-like_sf"/>
</dbReference>
<name>A0A511B1P5_9PROT</name>
<dbReference type="AlphaFoldDB" id="A0A511B1P5"/>
<dbReference type="OrthoDB" id="9797575at2"/>
<accession>A0A511B1P5</accession>
<reference evidence="1 2" key="1">
    <citation type="submission" date="2019-07" db="EMBL/GenBank/DDBJ databases">
        <title>Whole genome shotgun sequence of Gluconobacter wancherniae NBRC 103581.</title>
        <authorList>
            <person name="Hosoyama A."/>
            <person name="Uohara A."/>
            <person name="Ohji S."/>
            <person name="Ichikawa N."/>
        </authorList>
    </citation>
    <scope>NUCLEOTIDE SEQUENCE [LARGE SCALE GENOMIC DNA]</scope>
    <source>
        <strain evidence="1 2">NBRC 103581</strain>
    </source>
</reference>
<dbReference type="InterPro" id="IPR042233">
    <property type="entry name" value="Cell_div_ZapA_N"/>
</dbReference>
<keyword evidence="2" id="KW-1185">Reference proteome</keyword>
<evidence type="ECO:0000313" key="2">
    <source>
        <dbReference type="Proteomes" id="UP000321230"/>
    </source>
</evidence>
<organism evidence="1 2">
    <name type="scientific">Gluconobacter wancherniae NBRC 103581</name>
    <dbReference type="NCBI Taxonomy" id="656744"/>
    <lineage>
        <taxon>Bacteria</taxon>
        <taxon>Pseudomonadati</taxon>
        <taxon>Pseudomonadota</taxon>
        <taxon>Alphaproteobacteria</taxon>
        <taxon>Acetobacterales</taxon>
        <taxon>Acetobacteraceae</taxon>
        <taxon>Gluconobacter</taxon>
    </lineage>
</organism>
<comment type="caution">
    <text evidence="1">The sequence shown here is derived from an EMBL/GenBank/DDBJ whole genome shotgun (WGS) entry which is preliminary data.</text>
</comment>
<keyword evidence="1" id="KW-0131">Cell cycle</keyword>
<protein>
    <submittedName>
        <fullName evidence="1">Cell division protein ZapA</fullName>
    </submittedName>
</protein>
<proteinExistence type="predicted"/>
<dbReference type="Gene3D" id="3.30.160.880">
    <property type="entry name" value="Cell division protein ZapA protomer, N-terminal domain"/>
    <property type="match status" value="1"/>
</dbReference>
<dbReference type="EMBL" id="BJUZ01000002">
    <property type="protein sequence ID" value="GEK94369.1"/>
    <property type="molecule type" value="Genomic_DNA"/>
</dbReference>
<keyword evidence="1" id="KW-0132">Cell division</keyword>
<dbReference type="SUPFAM" id="SSF102829">
    <property type="entry name" value="Cell division protein ZapA-like"/>
    <property type="match status" value="1"/>
</dbReference>
<gene>
    <name evidence="1" type="primary">zapA</name>
    <name evidence="1" type="ORF">GWA01_21390</name>
</gene>
<sequence>MGQVSVRVNGYVYNVGCQDGEEGHLHAMAHEIEKRVERIRTLGGSTTEGRTLLLAALLMADEIHDLTAQRMPSGAAETIAEADRIVAENKRARSRLLLAVERAEGLADLLEHG</sequence>
<dbReference type="RefSeq" id="WP_146797578.1">
    <property type="nucleotide sequence ID" value="NZ_BARC01000006.1"/>
</dbReference>